<evidence type="ECO:0000256" key="6">
    <source>
        <dbReference type="ARBA" id="ARBA00023157"/>
    </source>
</evidence>
<evidence type="ECO:0000256" key="7">
    <source>
        <dbReference type="SAM" id="SignalP"/>
    </source>
</evidence>
<gene>
    <name evidence="10" type="ORF">OXX778_LOCUS18890</name>
</gene>
<dbReference type="PANTHER" id="PTHR12411">
    <property type="entry name" value="CYSTEINE PROTEASE FAMILY C1-RELATED"/>
    <property type="match status" value="1"/>
</dbReference>
<evidence type="ECO:0000313" key="10">
    <source>
        <dbReference type="EMBL" id="CAF1052385.1"/>
    </source>
</evidence>
<dbReference type="PROSITE" id="PS00640">
    <property type="entry name" value="THIOL_PROTEASE_ASN"/>
    <property type="match status" value="1"/>
</dbReference>
<evidence type="ECO:0000256" key="1">
    <source>
        <dbReference type="ARBA" id="ARBA00008455"/>
    </source>
</evidence>
<evidence type="ECO:0000313" key="11">
    <source>
        <dbReference type="Proteomes" id="UP000663879"/>
    </source>
</evidence>
<protein>
    <submittedName>
        <fullName evidence="10">Uncharacterized protein</fullName>
    </submittedName>
</protein>
<reference evidence="10" key="1">
    <citation type="submission" date="2021-02" db="EMBL/GenBank/DDBJ databases">
        <authorList>
            <person name="Nowell W R."/>
        </authorList>
    </citation>
    <scope>NUCLEOTIDE SEQUENCE</scope>
    <source>
        <strain evidence="10">Ploen Becks lab</strain>
    </source>
</reference>
<dbReference type="OrthoDB" id="2445485at2759"/>
<dbReference type="Pfam" id="PF08246">
    <property type="entry name" value="Inhibitor_I29"/>
    <property type="match status" value="1"/>
</dbReference>
<dbReference type="InterPro" id="IPR013201">
    <property type="entry name" value="Prot_inhib_I29"/>
</dbReference>
<dbReference type="InterPro" id="IPR025661">
    <property type="entry name" value="Pept_asp_AS"/>
</dbReference>
<evidence type="ECO:0000256" key="5">
    <source>
        <dbReference type="ARBA" id="ARBA00023145"/>
    </source>
</evidence>
<name>A0A814KP97_9BILA</name>
<feature type="chain" id="PRO_5032896312" evidence="7">
    <location>
        <begin position="16"/>
        <end position="347"/>
    </location>
</feature>
<dbReference type="GO" id="GO:0006508">
    <property type="term" value="P:proteolysis"/>
    <property type="evidence" value="ECO:0007669"/>
    <property type="project" value="UniProtKB-KW"/>
</dbReference>
<dbReference type="InterPro" id="IPR013128">
    <property type="entry name" value="Peptidase_C1A"/>
</dbReference>
<proteinExistence type="inferred from homology"/>
<evidence type="ECO:0000256" key="3">
    <source>
        <dbReference type="ARBA" id="ARBA00022801"/>
    </source>
</evidence>
<dbReference type="CDD" id="cd02248">
    <property type="entry name" value="Peptidase_C1A"/>
    <property type="match status" value="1"/>
</dbReference>
<keyword evidence="3" id="KW-0378">Hydrolase</keyword>
<sequence>MKILLFCIILKIILCEPLEDMELKIHHDWEAYKKVNDLSFSNSEEKMRFDLYKENFLKVMEHNDEYDHNKTSYRASLNDFSHYNFEETVALKFGLRSSFRFNDSSDEVVKNYNKTDLDEFMNEVRSARVILPREVDWRRYSAAIKDQANCGACWAFAAIGVIESLYAIKYSTLKRFSEQQLVDCTLNNRRYLSYGCRGGWPDNAFEYVRQNGIVEEAYYPYRRRANWCYQRSDLRKVRINRYFPLPIGNEEALKYAVATNGPVAVAVDASSWGFIHYSSGIYRDNYCSSRRLTHAVIVMGYGTENGQDYWLIKNSWGARWGQNGYMKMARNRRNMCGITSMASYAQL</sequence>
<dbReference type="Pfam" id="PF00112">
    <property type="entry name" value="Peptidase_C1"/>
    <property type="match status" value="1"/>
</dbReference>
<keyword evidence="5" id="KW-0865">Zymogen</keyword>
<dbReference type="InterPro" id="IPR000169">
    <property type="entry name" value="Pept_cys_AS"/>
</dbReference>
<dbReference type="SMART" id="SM00645">
    <property type="entry name" value="Pept_C1"/>
    <property type="match status" value="1"/>
</dbReference>
<dbReference type="SMART" id="SM00848">
    <property type="entry name" value="Inhibitor_I29"/>
    <property type="match status" value="1"/>
</dbReference>
<evidence type="ECO:0000259" key="9">
    <source>
        <dbReference type="SMART" id="SM00848"/>
    </source>
</evidence>
<dbReference type="SUPFAM" id="SSF54001">
    <property type="entry name" value="Cysteine proteinases"/>
    <property type="match status" value="1"/>
</dbReference>
<organism evidence="10 11">
    <name type="scientific">Brachionus calyciflorus</name>
    <dbReference type="NCBI Taxonomy" id="104777"/>
    <lineage>
        <taxon>Eukaryota</taxon>
        <taxon>Metazoa</taxon>
        <taxon>Spiralia</taxon>
        <taxon>Gnathifera</taxon>
        <taxon>Rotifera</taxon>
        <taxon>Eurotatoria</taxon>
        <taxon>Monogononta</taxon>
        <taxon>Pseudotrocha</taxon>
        <taxon>Ploima</taxon>
        <taxon>Brachionidae</taxon>
        <taxon>Brachionus</taxon>
    </lineage>
</organism>
<comment type="similarity">
    <text evidence="1">Belongs to the peptidase C1 family.</text>
</comment>
<evidence type="ECO:0000256" key="4">
    <source>
        <dbReference type="ARBA" id="ARBA00022807"/>
    </source>
</evidence>
<evidence type="ECO:0000256" key="2">
    <source>
        <dbReference type="ARBA" id="ARBA00022670"/>
    </source>
</evidence>
<dbReference type="AlphaFoldDB" id="A0A814KP97"/>
<feature type="domain" description="Peptidase C1A papain C-terminal" evidence="8">
    <location>
        <begin position="131"/>
        <end position="346"/>
    </location>
</feature>
<dbReference type="InterPro" id="IPR000668">
    <property type="entry name" value="Peptidase_C1A_C"/>
</dbReference>
<keyword evidence="11" id="KW-1185">Reference proteome</keyword>
<evidence type="ECO:0000259" key="8">
    <source>
        <dbReference type="SMART" id="SM00645"/>
    </source>
</evidence>
<accession>A0A814KP97</accession>
<dbReference type="PRINTS" id="PR00705">
    <property type="entry name" value="PAPAIN"/>
</dbReference>
<keyword evidence="6" id="KW-1015">Disulfide bond</keyword>
<dbReference type="InterPro" id="IPR038765">
    <property type="entry name" value="Papain-like_cys_pep_sf"/>
</dbReference>
<dbReference type="PROSITE" id="PS00139">
    <property type="entry name" value="THIOL_PROTEASE_CYS"/>
    <property type="match status" value="1"/>
</dbReference>
<comment type="caution">
    <text evidence="10">The sequence shown here is derived from an EMBL/GenBank/DDBJ whole genome shotgun (WGS) entry which is preliminary data.</text>
</comment>
<feature type="domain" description="Cathepsin propeptide inhibitor" evidence="9">
    <location>
        <begin position="29"/>
        <end position="88"/>
    </location>
</feature>
<feature type="signal peptide" evidence="7">
    <location>
        <begin position="1"/>
        <end position="15"/>
    </location>
</feature>
<dbReference type="Gene3D" id="3.90.70.10">
    <property type="entry name" value="Cysteine proteinases"/>
    <property type="match status" value="1"/>
</dbReference>
<dbReference type="FunFam" id="3.90.70.10:FF:000006">
    <property type="entry name" value="Cathepsin S"/>
    <property type="match status" value="1"/>
</dbReference>
<keyword evidence="7" id="KW-0732">Signal</keyword>
<dbReference type="Proteomes" id="UP000663879">
    <property type="component" value="Unassembled WGS sequence"/>
</dbReference>
<keyword evidence="2" id="KW-0645">Protease</keyword>
<dbReference type="InterPro" id="IPR039417">
    <property type="entry name" value="Peptidase_C1A_papain-like"/>
</dbReference>
<dbReference type="GO" id="GO:0008234">
    <property type="term" value="F:cysteine-type peptidase activity"/>
    <property type="evidence" value="ECO:0007669"/>
    <property type="project" value="UniProtKB-KW"/>
</dbReference>
<keyword evidence="4" id="KW-0788">Thiol protease</keyword>
<dbReference type="EMBL" id="CAJNOC010005439">
    <property type="protein sequence ID" value="CAF1052385.1"/>
    <property type="molecule type" value="Genomic_DNA"/>
</dbReference>